<feature type="compositionally biased region" description="Low complexity" evidence="7">
    <location>
        <begin position="436"/>
        <end position="449"/>
    </location>
</feature>
<accession>A0A168CX31</accession>
<dbReference type="Gene3D" id="3.50.80.10">
    <property type="entry name" value="D-tyrosyl-tRNA(Tyr) deacylase"/>
    <property type="match status" value="1"/>
</dbReference>
<dbReference type="CDD" id="cd00563">
    <property type="entry name" value="Dtyr_deacylase"/>
    <property type="match status" value="1"/>
</dbReference>
<keyword evidence="6" id="KW-0820">tRNA-binding</keyword>
<dbReference type="GO" id="GO:0000049">
    <property type="term" value="F:tRNA binding"/>
    <property type="evidence" value="ECO:0007669"/>
    <property type="project" value="UniProtKB-KW"/>
</dbReference>
<feature type="region of interest" description="Disordered" evidence="7">
    <location>
        <begin position="391"/>
        <end position="449"/>
    </location>
</feature>
<dbReference type="VEuPathDB" id="FungiDB:AAP_00752"/>
<dbReference type="Pfam" id="PF02580">
    <property type="entry name" value="Tyr_Deacylase"/>
    <property type="match status" value="1"/>
</dbReference>
<proteinExistence type="inferred from homology"/>
<keyword evidence="6" id="KW-0378">Hydrolase</keyword>
<dbReference type="GO" id="GO:0051500">
    <property type="term" value="F:D-tyrosyl-tRNA(Tyr) deacylase activity"/>
    <property type="evidence" value="ECO:0007669"/>
    <property type="project" value="TreeGrafter"/>
</dbReference>
<gene>
    <name evidence="9" type="ORF">AAP_00752</name>
</gene>
<feature type="compositionally biased region" description="Basic residues" evidence="7">
    <location>
        <begin position="392"/>
        <end position="401"/>
    </location>
</feature>
<dbReference type="EMBL" id="AZGZ01000002">
    <property type="protein sequence ID" value="KZZ97109.1"/>
    <property type="molecule type" value="Genomic_DNA"/>
</dbReference>
<dbReference type="HAMAP" id="MF_00518">
    <property type="entry name" value="Deacylase_Dtd"/>
    <property type="match status" value="1"/>
</dbReference>
<comment type="catalytic activity">
    <reaction evidence="5">
        <text>a D-aminoacyl-tRNA + H2O = a tRNA + a D-alpha-amino acid + H(+)</text>
        <dbReference type="Rhea" id="RHEA:13953"/>
        <dbReference type="Rhea" id="RHEA-COMP:10123"/>
        <dbReference type="Rhea" id="RHEA-COMP:10124"/>
        <dbReference type="ChEBI" id="CHEBI:15377"/>
        <dbReference type="ChEBI" id="CHEBI:15378"/>
        <dbReference type="ChEBI" id="CHEBI:59871"/>
        <dbReference type="ChEBI" id="CHEBI:78442"/>
        <dbReference type="ChEBI" id="CHEBI:79333"/>
        <dbReference type="EC" id="3.1.1.96"/>
    </reaction>
</comment>
<comment type="subcellular location">
    <subcellularLocation>
        <location evidence="6">Cytoplasm</location>
    </subcellularLocation>
</comment>
<keyword evidence="10" id="KW-1185">Reference proteome</keyword>
<evidence type="ECO:0000256" key="4">
    <source>
        <dbReference type="ARBA" id="ARBA00047676"/>
    </source>
</evidence>
<feature type="domain" description="MULE transposase" evidence="8">
    <location>
        <begin position="2"/>
        <end position="96"/>
    </location>
</feature>
<dbReference type="PANTHER" id="PTHR10472:SF5">
    <property type="entry name" value="D-AMINOACYL-TRNA DEACYLASE 1"/>
    <property type="match status" value="1"/>
</dbReference>
<evidence type="ECO:0000256" key="1">
    <source>
        <dbReference type="ARBA" id="ARBA00009673"/>
    </source>
</evidence>
<evidence type="ECO:0000313" key="10">
    <source>
        <dbReference type="Proteomes" id="UP000242877"/>
    </source>
</evidence>
<dbReference type="EC" id="3.1.1.96" evidence="2 6"/>
<keyword evidence="6" id="KW-0694">RNA-binding</keyword>
<dbReference type="Pfam" id="PF10551">
    <property type="entry name" value="MULE"/>
    <property type="match status" value="1"/>
</dbReference>
<sequence length="628" mass="70547">MIDNTYKTNRFELPLLEVTGSTGLNTTFNAAWCLMKAEKMEDYQWVLSQLNAIMTAHDIDLPHVVITDYEKALIGALNAVWPNVPTQLCVWHVQKNVQFNIQKKWTGGLDGTYLGTLVGARGSRIRAADDARERARTTTQELNPSHDAGQEERFSAAITRRWMNDADGCLETWQSVVHASSQIEFEDTWQQMKTEFATQPAIIEYLDLHYIPRQAHFADYAIKGIQNFGISSTSRTESAHASLKAHLSNSKASLDVLLTAIKATLDQQRTTYRTRLNAERGKDLVACREEPIFRDIKRKVSHHALKMLLERWRLALDAFEHPGRDMACDESDMRQYGMPCWHWLYGQRLMSRHRAVIPLRMIHAHWHLFKAPLPENEAALLRIQDPAIRPLRGSRKRRNRTRSHDELRERRAPDRSAPLITIDESEEDEVLVRGTPAPESASAPQPAPAPVQEVIDLTVDEPDTAREAILQRVKSASVTVDGNIVSSIGRGVLVLAGIGQHDTTKDADTLANKIVKLRLWPDGDAQWKKSVQDIQGEIMCVSQFTLLATTKKGNKPDFHAAAGPVAAKELYDYFVARVKTLYAAERVKEGVFQAMMDVALVNDGPVTIEMDTKATKAPKVDAAADKDA</sequence>
<protein>
    <recommendedName>
        <fullName evidence="3 6">D-aminoacyl-tRNA deacylase</fullName>
        <ecNumber evidence="2 6">3.1.1.96</ecNumber>
    </recommendedName>
</protein>
<dbReference type="InterPro" id="IPR018289">
    <property type="entry name" value="MULE_transposase_dom"/>
</dbReference>
<dbReference type="InterPro" id="IPR023509">
    <property type="entry name" value="DTD-like_sf"/>
</dbReference>
<evidence type="ECO:0000256" key="2">
    <source>
        <dbReference type="ARBA" id="ARBA00013056"/>
    </source>
</evidence>
<evidence type="ECO:0000256" key="3">
    <source>
        <dbReference type="ARBA" id="ARBA00020007"/>
    </source>
</evidence>
<name>A0A168CX31_9EURO</name>
<feature type="compositionally biased region" description="Basic and acidic residues" evidence="7">
    <location>
        <begin position="402"/>
        <end position="414"/>
    </location>
</feature>
<dbReference type="OrthoDB" id="275783at2759"/>
<organism evidence="9 10">
    <name type="scientific">Ascosphaera apis ARSEF 7405</name>
    <dbReference type="NCBI Taxonomy" id="392613"/>
    <lineage>
        <taxon>Eukaryota</taxon>
        <taxon>Fungi</taxon>
        <taxon>Dikarya</taxon>
        <taxon>Ascomycota</taxon>
        <taxon>Pezizomycotina</taxon>
        <taxon>Eurotiomycetes</taxon>
        <taxon>Eurotiomycetidae</taxon>
        <taxon>Onygenales</taxon>
        <taxon>Ascosphaeraceae</taxon>
        <taxon>Ascosphaera</taxon>
    </lineage>
</organism>
<dbReference type="AlphaFoldDB" id="A0A168CX31"/>
<comment type="similarity">
    <text evidence="1 6">Belongs to the DTD family.</text>
</comment>
<comment type="catalytic activity">
    <reaction evidence="4">
        <text>glycyl-tRNA(Ala) + H2O = tRNA(Ala) + glycine + H(+)</text>
        <dbReference type="Rhea" id="RHEA:53744"/>
        <dbReference type="Rhea" id="RHEA-COMP:9657"/>
        <dbReference type="Rhea" id="RHEA-COMP:13640"/>
        <dbReference type="ChEBI" id="CHEBI:15377"/>
        <dbReference type="ChEBI" id="CHEBI:15378"/>
        <dbReference type="ChEBI" id="CHEBI:57305"/>
        <dbReference type="ChEBI" id="CHEBI:78442"/>
        <dbReference type="ChEBI" id="CHEBI:78522"/>
        <dbReference type="EC" id="3.1.1.96"/>
    </reaction>
</comment>
<reference evidence="9 10" key="1">
    <citation type="journal article" date="2016" name="Genome Biol. Evol.">
        <title>Divergent and convergent evolution of fungal pathogenicity.</title>
        <authorList>
            <person name="Shang Y."/>
            <person name="Xiao G."/>
            <person name="Zheng P."/>
            <person name="Cen K."/>
            <person name="Zhan S."/>
            <person name="Wang C."/>
        </authorList>
    </citation>
    <scope>NUCLEOTIDE SEQUENCE [LARGE SCALE GENOMIC DNA]</scope>
    <source>
        <strain evidence="9 10">ARSEF 7405</strain>
    </source>
</reference>
<dbReference type="Proteomes" id="UP000242877">
    <property type="component" value="Unassembled WGS sequence"/>
</dbReference>
<dbReference type="SUPFAM" id="SSF69500">
    <property type="entry name" value="DTD-like"/>
    <property type="match status" value="1"/>
</dbReference>
<dbReference type="GO" id="GO:0005737">
    <property type="term" value="C:cytoplasm"/>
    <property type="evidence" value="ECO:0007669"/>
    <property type="project" value="UniProtKB-SubCell"/>
</dbReference>
<evidence type="ECO:0000313" key="9">
    <source>
        <dbReference type="EMBL" id="KZZ97109.1"/>
    </source>
</evidence>
<dbReference type="NCBIfam" id="TIGR00256">
    <property type="entry name" value="D-aminoacyl-tRNA deacylase"/>
    <property type="match status" value="1"/>
</dbReference>
<dbReference type="PANTHER" id="PTHR10472">
    <property type="entry name" value="D-TYROSYL-TRNA TYR DEACYLASE"/>
    <property type="match status" value="1"/>
</dbReference>
<evidence type="ECO:0000256" key="5">
    <source>
        <dbReference type="ARBA" id="ARBA00048018"/>
    </source>
</evidence>
<comment type="caution">
    <text evidence="9">The sequence shown here is derived from an EMBL/GenBank/DDBJ whole genome shotgun (WGS) entry which is preliminary data.</text>
</comment>
<keyword evidence="6" id="KW-0963">Cytoplasm</keyword>
<evidence type="ECO:0000256" key="7">
    <source>
        <dbReference type="SAM" id="MobiDB-lite"/>
    </source>
</evidence>
<dbReference type="InterPro" id="IPR003732">
    <property type="entry name" value="Daa-tRNA_deacyls_DTD"/>
</dbReference>
<dbReference type="FunFam" id="3.50.80.10:FF:000001">
    <property type="entry name" value="D-aminoacyl-tRNA deacylase"/>
    <property type="match status" value="1"/>
</dbReference>
<dbReference type="GO" id="GO:0106026">
    <property type="term" value="F:Gly-tRNA(Ala) deacylase activity"/>
    <property type="evidence" value="ECO:0007669"/>
    <property type="project" value="RHEA"/>
</dbReference>
<evidence type="ECO:0000256" key="6">
    <source>
        <dbReference type="RuleBase" id="RU003470"/>
    </source>
</evidence>
<evidence type="ECO:0000259" key="8">
    <source>
        <dbReference type="Pfam" id="PF10551"/>
    </source>
</evidence>